<dbReference type="InterPro" id="IPR018060">
    <property type="entry name" value="HTH_AraC"/>
</dbReference>
<dbReference type="Gene3D" id="1.10.10.60">
    <property type="entry name" value="Homeodomain-like"/>
    <property type="match status" value="2"/>
</dbReference>
<dbReference type="InterPro" id="IPR020449">
    <property type="entry name" value="Tscrpt_reg_AraC-type_HTH"/>
</dbReference>
<dbReference type="SMART" id="SM00448">
    <property type="entry name" value="REC"/>
    <property type="match status" value="1"/>
</dbReference>
<evidence type="ECO:0000259" key="5">
    <source>
        <dbReference type="PROSITE" id="PS01124"/>
    </source>
</evidence>
<dbReference type="InterPro" id="IPR018062">
    <property type="entry name" value="HTH_AraC-typ_CS"/>
</dbReference>
<dbReference type="EMBL" id="JARWAL010000001">
    <property type="protein sequence ID" value="MDR5891382.1"/>
    <property type="molecule type" value="Genomic_DNA"/>
</dbReference>
<organism evidence="7 8">
    <name type="scientific">Halomonas mongoliensis</name>
    <dbReference type="NCBI Taxonomy" id="321265"/>
    <lineage>
        <taxon>Bacteria</taxon>
        <taxon>Pseudomonadati</taxon>
        <taxon>Pseudomonadota</taxon>
        <taxon>Gammaproteobacteria</taxon>
        <taxon>Oceanospirillales</taxon>
        <taxon>Halomonadaceae</taxon>
        <taxon>Halomonas</taxon>
    </lineage>
</organism>
<accession>A0ABU1GHA7</accession>
<dbReference type="RefSeq" id="WP_309635438.1">
    <property type="nucleotide sequence ID" value="NZ_JARWAL010000001.1"/>
</dbReference>
<sequence length="276" mass="30815">MSKKFMNTLRGKKILVIDDAEADRMLISTHLRHLGCRVYQANDGIDGVHKARLISPDAILMDLDMPQCNGYDACKLLLSDVETCRVPVIFLSGYATPEDRVRGLMYGAVDYIAKPFNFDEVKLRLSVHLKCQGAEVAREEERNRQDKKYEKEGAGTGQSGARHYLNEILFRSARVYLLKSLSQSPGLQELARSVGTNAKQLNHSFKECAGVTVYEYLREERMKEAARLLSATSIPVSDIALSVGFSSAGSFSTAFGERFGMSPSRFRKMEKLGVDD</sequence>
<evidence type="ECO:0000259" key="6">
    <source>
        <dbReference type="PROSITE" id="PS50110"/>
    </source>
</evidence>
<name>A0ABU1GHA7_9GAMM</name>
<keyword evidence="3" id="KW-0804">Transcription</keyword>
<evidence type="ECO:0000313" key="7">
    <source>
        <dbReference type="EMBL" id="MDR5891382.1"/>
    </source>
</evidence>
<feature type="modified residue" description="4-aspartylphosphate" evidence="4">
    <location>
        <position position="62"/>
    </location>
</feature>
<dbReference type="Gene3D" id="3.40.50.2300">
    <property type="match status" value="1"/>
</dbReference>
<proteinExistence type="predicted"/>
<dbReference type="SUPFAM" id="SSF52172">
    <property type="entry name" value="CheY-like"/>
    <property type="match status" value="1"/>
</dbReference>
<dbReference type="GO" id="GO:0003677">
    <property type="term" value="F:DNA binding"/>
    <property type="evidence" value="ECO:0007669"/>
    <property type="project" value="UniProtKB-KW"/>
</dbReference>
<dbReference type="Pfam" id="PF12833">
    <property type="entry name" value="HTH_18"/>
    <property type="match status" value="1"/>
</dbReference>
<feature type="domain" description="Response regulatory" evidence="6">
    <location>
        <begin position="13"/>
        <end position="129"/>
    </location>
</feature>
<protein>
    <submittedName>
        <fullName evidence="7">DNA-binding response regulator</fullName>
    </submittedName>
</protein>
<dbReference type="PROSITE" id="PS01124">
    <property type="entry name" value="HTH_ARAC_FAMILY_2"/>
    <property type="match status" value="1"/>
</dbReference>
<dbReference type="InterPro" id="IPR001789">
    <property type="entry name" value="Sig_transdc_resp-reg_receiver"/>
</dbReference>
<dbReference type="InterPro" id="IPR053142">
    <property type="entry name" value="PchR_regulatory_protein"/>
</dbReference>
<keyword evidence="4" id="KW-0597">Phosphoprotein</keyword>
<dbReference type="InterPro" id="IPR009057">
    <property type="entry name" value="Homeodomain-like_sf"/>
</dbReference>
<evidence type="ECO:0000256" key="2">
    <source>
        <dbReference type="ARBA" id="ARBA00023125"/>
    </source>
</evidence>
<dbReference type="Proteomes" id="UP001252270">
    <property type="component" value="Unassembled WGS sequence"/>
</dbReference>
<keyword evidence="8" id="KW-1185">Reference proteome</keyword>
<dbReference type="PROSITE" id="PS00041">
    <property type="entry name" value="HTH_ARAC_FAMILY_1"/>
    <property type="match status" value="1"/>
</dbReference>
<evidence type="ECO:0000256" key="4">
    <source>
        <dbReference type="PROSITE-ProRule" id="PRU00169"/>
    </source>
</evidence>
<gene>
    <name evidence="7" type="ORF">QC820_01025</name>
</gene>
<dbReference type="SMART" id="SM00342">
    <property type="entry name" value="HTH_ARAC"/>
    <property type="match status" value="1"/>
</dbReference>
<dbReference type="PROSITE" id="PS50110">
    <property type="entry name" value="RESPONSE_REGULATORY"/>
    <property type="match status" value="1"/>
</dbReference>
<reference evidence="7 8" key="1">
    <citation type="submission" date="2023-04" db="EMBL/GenBank/DDBJ databases">
        <title>A long-awaited taxogenomic arrangement of the family Halomonadaceae.</title>
        <authorList>
            <person name="De La Haba R."/>
            <person name="Chuvochina M."/>
            <person name="Wittouck S."/>
            <person name="Arahal D.R."/>
            <person name="Sanchez-Porro C."/>
            <person name="Hugenholtz P."/>
            <person name="Ventosa A."/>
        </authorList>
    </citation>
    <scope>NUCLEOTIDE SEQUENCE [LARGE SCALE GENOMIC DNA]</scope>
    <source>
        <strain evidence="7 8">DSM 17332</strain>
    </source>
</reference>
<keyword evidence="1" id="KW-0805">Transcription regulation</keyword>
<dbReference type="PANTHER" id="PTHR47893:SF1">
    <property type="entry name" value="REGULATORY PROTEIN PCHR"/>
    <property type="match status" value="1"/>
</dbReference>
<evidence type="ECO:0000256" key="3">
    <source>
        <dbReference type="ARBA" id="ARBA00023163"/>
    </source>
</evidence>
<evidence type="ECO:0000313" key="8">
    <source>
        <dbReference type="Proteomes" id="UP001252270"/>
    </source>
</evidence>
<evidence type="ECO:0000256" key="1">
    <source>
        <dbReference type="ARBA" id="ARBA00023015"/>
    </source>
</evidence>
<dbReference type="InterPro" id="IPR011006">
    <property type="entry name" value="CheY-like_superfamily"/>
</dbReference>
<dbReference type="PRINTS" id="PR00032">
    <property type="entry name" value="HTHARAC"/>
</dbReference>
<dbReference type="PANTHER" id="PTHR47893">
    <property type="entry name" value="REGULATORY PROTEIN PCHR"/>
    <property type="match status" value="1"/>
</dbReference>
<dbReference type="Pfam" id="PF00072">
    <property type="entry name" value="Response_reg"/>
    <property type="match status" value="1"/>
</dbReference>
<comment type="caution">
    <text evidence="7">The sequence shown here is derived from an EMBL/GenBank/DDBJ whole genome shotgun (WGS) entry which is preliminary data.</text>
</comment>
<feature type="domain" description="HTH araC/xylS-type" evidence="5">
    <location>
        <begin position="171"/>
        <end position="269"/>
    </location>
</feature>
<keyword evidence="2 7" id="KW-0238">DNA-binding</keyword>
<dbReference type="SUPFAM" id="SSF46689">
    <property type="entry name" value="Homeodomain-like"/>
    <property type="match status" value="2"/>
</dbReference>